<proteinExistence type="predicted"/>
<evidence type="ECO:0000313" key="2">
    <source>
        <dbReference type="Proteomes" id="UP000274131"/>
    </source>
</evidence>
<dbReference type="EMBL" id="UXUI01010729">
    <property type="protein sequence ID" value="VDD95566.1"/>
    <property type="molecule type" value="Genomic_DNA"/>
</dbReference>
<evidence type="ECO:0000313" key="3">
    <source>
        <dbReference type="WBParaSite" id="EVEC_0001099201-mRNA-1"/>
    </source>
</evidence>
<gene>
    <name evidence="1" type="ORF">EVEC_LOCUS10317</name>
</gene>
<reference evidence="3" key="1">
    <citation type="submission" date="2017-02" db="UniProtKB">
        <authorList>
            <consortium name="WormBaseParasite"/>
        </authorList>
    </citation>
    <scope>IDENTIFICATION</scope>
</reference>
<dbReference type="Proteomes" id="UP000274131">
    <property type="component" value="Unassembled WGS sequence"/>
</dbReference>
<organism evidence="3">
    <name type="scientific">Enterobius vermicularis</name>
    <name type="common">Human pinworm</name>
    <dbReference type="NCBI Taxonomy" id="51028"/>
    <lineage>
        <taxon>Eukaryota</taxon>
        <taxon>Metazoa</taxon>
        <taxon>Ecdysozoa</taxon>
        <taxon>Nematoda</taxon>
        <taxon>Chromadorea</taxon>
        <taxon>Rhabditida</taxon>
        <taxon>Spirurina</taxon>
        <taxon>Oxyuridomorpha</taxon>
        <taxon>Oxyuroidea</taxon>
        <taxon>Oxyuridae</taxon>
        <taxon>Enterobius</taxon>
    </lineage>
</organism>
<keyword evidence="2" id="KW-1185">Reference proteome</keyword>
<name>A0A0N4VJH1_ENTVE</name>
<reference evidence="1 2" key="2">
    <citation type="submission" date="2018-10" db="EMBL/GenBank/DDBJ databases">
        <authorList>
            <consortium name="Pathogen Informatics"/>
        </authorList>
    </citation>
    <scope>NUCLEOTIDE SEQUENCE [LARGE SCALE GENOMIC DNA]</scope>
</reference>
<dbReference type="WBParaSite" id="EVEC_0001099201-mRNA-1">
    <property type="protein sequence ID" value="EVEC_0001099201-mRNA-1"/>
    <property type="gene ID" value="EVEC_0001099201"/>
</dbReference>
<protein>
    <submittedName>
        <fullName evidence="1 3">Uncharacterized protein</fullName>
    </submittedName>
</protein>
<evidence type="ECO:0000313" key="1">
    <source>
        <dbReference type="EMBL" id="VDD95566.1"/>
    </source>
</evidence>
<accession>A0A0N4VJH1</accession>
<dbReference type="AlphaFoldDB" id="A0A0N4VJH1"/>
<sequence length="216" mass="24541">MTIPCFELMEFFIGIRIAKFLANELGISFTKQIIWCDSQCFLTWISSNKLMPVFASHATITPAQHQLLQKIIQNTIDAEIKFNDVCVSREVFCKASNSYEIPLYHVELPDMNNTQVVEVMFDDFDVELSGTAGVEQQFVMEVTVEAAEAFPLDFTFVYLSATTDVRLSCMGELNADDDLKPGCVFMSGDVWVVIEFTTTHLQARRSLEEAYELKKE</sequence>
<dbReference type="OrthoDB" id="6020750at2759"/>